<dbReference type="PANTHER" id="PTHR21581:SF6">
    <property type="entry name" value="TRAFFICKING PROTEIN PARTICLE COMPLEX SUBUNIT 12"/>
    <property type="match status" value="1"/>
</dbReference>
<feature type="active site" description="Proton acceptor" evidence="13">
    <location>
        <position position="74"/>
    </location>
</feature>
<dbReference type="EMBL" id="LSGP01000013">
    <property type="protein sequence ID" value="KYZ77497.1"/>
    <property type="molecule type" value="Genomic_DNA"/>
</dbReference>
<evidence type="ECO:0000256" key="6">
    <source>
        <dbReference type="ARBA" id="ARBA00022670"/>
    </source>
</evidence>
<reference evidence="18 19" key="1">
    <citation type="submission" date="2016-02" db="EMBL/GenBank/DDBJ databases">
        <title>Anaerosporomusa subterraneum gen. nov., sp. nov., a spore-forming obligate anaerobe isolated from saprolite.</title>
        <authorList>
            <person name="Choi J.K."/>
            <person name="Shah M."/>
            <person name="Yee N."/>
        </authorList>
    </citation>
    <scope>NUCLEOTIDE SEQUENCE [LARGE SCALE GENOMIC DNA]</scope>
    <source>
        <strain evidence="18 19">RU4</strain>
    </source>
</reference>
<dbReference type="RefSeq" id="WP_066239955.1">
    <property type="nucleotide sequence ID" value="NZ_LSGP01000013.1"/>
</dbReference>
<feature type="domain" description="Peptidase S11 D-Ala-D-Ala carboxypeptidase A C-terminal" evidence="17">
    <location>
        <begin position="284"/>
        <end position="376"/>
    </location>
</feature>
<organism evidence="18 19">
    <name type="scientific">Anaerosporomusa subterranea</name>
    <dbReference type="NCBI Taxonomy" id="1794912"/>
    <lineage>
        <taxon>Bacteria</taxon>
        <taxon>Bacillati</taxon>
        <taxon>Bacillota</taxon>
        <taxon>Negativicutes</taxon>
        <taxon>Acetonemataceae</taxon>
        <taxon>Anaerosporomusa</taxon>
    </lineage>
</organism>
<comment type="similarity">
    <text evidence="3 15">Belongs to the peptidase S11 family.</text>
</comment>
<feature type="chain" id="PRO_5007594983" description="serine-type D-Ala-D-Ala carboxypeptidase" evidence="16">
    <location>
        <begin position="25"/>
        <end position="395"/>
    </location>
</feature>
<accession>A0A154BUC2</accession>
<dbReference type="GO" id="GO:0009002">
    <property type="term" value="F:serine-type D-Ala-D-Ala carboxypeptidase activity"/>
    <property type="evidence" value="ECO:0007669"/>
    <property type="project" value="UniProtKB-EC"/>
</dbReference>
<dbReference type="InterPro" id="IPR037167">
    <property type="entry name" value="Peptidase_S11_C_sf"/>
</dbReference>
<comment type="function">
    <text evidence="1">Removes C-terminal D-alanyl residues from sugar-peptide cell wall precursors.</text>
</comment>
<dbReference type="InterPro" id="IPR001967">
    <property type="entry name" value="Peptidase_S11_N"/>
</dbReference>
<evidence type="ECO:0000256" key="13">
    <source>
        <dbReference type="PIRSR" id="PIRSR618044-1"/>
    </source>
</evidence>
<feature type="signal peptide" evidence="16">
    <location>
        <begin position="1"/>
        <end position="24"/>
    </location>
</feature>
<keyword evidence="11" id="KW-0961">Cell wall biogenesis/degradation</keyword>
<dbReference type="InterPro" id="IPR012338">
    <property type="entry name" value="Beta-lactam/transpept-like"/>
</dbReference>
<comment type="pathway">
    <text evidence="2">Cell wall biogenesis; peptidoglycan biosynthesis.</text>
</comment>
<evidence type="ECO:0000256" key="8">
    <source>
        <dbReference type="ARBA" id="ARBA00022801"/>
    </source>
</evidence>
<dbReference type="Gene3D" id="3.40.710.10">
    <property type="entry name" value="DD-peptidase/beta-lactamase superfamily"/>
    <property type="match status" value="1"/>
</dbReference>
<dbReference type="Proteomes" id="UP000076268">
    <property type="component" value="Unassembled WGS sequence"/>
</dbReference>
<dbReference type="PANTHER" id="PTHR21581">
    <property type="entry name" value="D-ALANYL-D-ALANINE CARBOXYPEPTIDASE"/>
    <property type="match status" value="1"/>
</dbReference>
<evidence type="ECO:0000256" key="3">
    <source>
        <dbReference type="ARBA" id="ARBA00007164"/>
    </source>
</evidence>
<feature type="active site" description="Acyl-ester intermediate" evidence="13">
    <location>
        <position position="71"/>
    </location>
</feature>
<dbReference type="GO" id="GO:0071555">
    <property type="term" value="P:cell wall organization"/>
    <property type="evidence" value="ECO:0007669"/>
    <property type="project" value="UniProtKB-KW"/>
</dbReference>
<dbReference type="GO" id="GO:0008360">
    <property type="term" value="P:regulation of cell shape"/>
    <property type="evidence" value="ECO:0007669"/>
    <property type="project" value="UniProtKB-KW"/>
</dbReference>
<keyword evidence="5 18" id="KW-0121">Carboxypeptidase</keyword>
<evidence type="ECO:0000259" key="17">
    <source>
        <dbReference type="SMART" id="SM00936"/>
    </source>
</evidence>
<dbReference type="SUPFAM" id="SSF69189">
    <property type="entry name" value="Penicillin-binding protein associated domain"/>
    <property type="match status" value="1"/>
</dbReference>
<evidence type="ECO:0000256" key="7">
    <source>
        <dbReference type="ARBA" id="ARBA00022729"/>
    </source>
</evidence>
<dbReference type="Pfam" id="PF07943">
    <property type="entry name" value="PBP5_C"/>
    <property type="match status" value="1"/>
</dbReference>
<dbReference type="PRINTS" id="PR00725">
    <property type="entry name" value="DADACBPTASE1"/>
</dbReference>
<evidence type="ECO:0000256" key="10">
    <source>
        <dbReference type="ARBA" id="ARBA00022984"/>
    </source>
</evidence>
<dbReference type="InterPro" id="IPR012907">
    <property type="entry name" value="Peptidase_S11_C"/>
</dbReference>
<dbReference type="InterPro" id="IPR015956">
    <property type="entry name" value="Peniciliin-bd_prot_C_sf"/>
</dbReference>
<dbReference type="InterPro" id="IPR018044">
    <property type="entry name" value="Peptidase_S11"/>
</dbReference>
<sequence length="395" mass="43232">MWRKYAAIICGLLSVMFVLTAVQAAPTPAPAPKQTAPIAKFETTAQSAILMDGNGNILLEKDAHKPLPPASVTKVMTLLLAVEAIEQGKVKLTDPVSVSENAWKQGGSQIWLEPGERMSVKEVLTAVAVVSANDAAVALMEHIFGTKEAAVDAMNQRAAELGLKNSKFASVNGLPVPDHYMSAYDTAMIAKEAVKHPLYLEMVGIKEHWLRDGKNWLVNTNKLLWWYPGADGLKTGWTQEAKYCFVGTAKRDGLRLIGVVFATPEPRSHLRETMRLLDWGYANFVATPIVEKGVVVDKLKLTRGLEKEVNLVAKDALTVVTPKGKNKNIQKKITLTEGNSVTAPIFEAEKYGEMVVFLDGKEVGKVDLIAEKAVAKARFGNTFKELLSIFYSISR</sequence>
<evidence type="ECO:0000313" key="19">
    <source>
        <dbReference type="Proteomes" id="UP000076268"/>
    </source>
</evidence>
<dbReference type="GO" id="GO:0006508">
    <property type="term" value="P:proteolysis"/>
    <property type="evidence" value="ECO:0007669"/>
    <property type="project" value="UniProtKB-KW"/>
</dbReference>
<evidence type="ECO:0000256" key="14">
    <source>
        <dbReference type="PIRSR" id="PIRSR618044-2"/>
    </source>
</evidence>
<dbReference type="EC" id="3.4.16.4" evidence="4"/>
<feature type="active site" evidence="13">
    <location>
        <position position="131"/>
    </location>
</feature>
<keyword evidence="10" id="KW-0573">Peptidoglycan synthesis</keyword>
<dbReference type="GO" id="GO:0009252">
    <property type="term" value="P:peptidoglycan biosynthetic process"/>
    <property type="evidence" value="ECO:0007669"/>
    <property type="project" value="UniProtKB-UniPathway"/>
</dbReference>
<keyword evidence="6" id="KW-0645">Protease</keyword>
<dbReference type="UniPathway" id="UPA00219"/>
<comment type="catalytic activity">
    <reaction evidence="12">
        <text>Preferential cleavage: (Ac)2-L-Lys-D-Ala-|-D-Ala. Also transpeptidation of peptidyl-alanyl moieties that are N-acyl substituents of D-alanine.</text>
        <dbReference type="EC" id="3.4.16.4"/>
    </reaction>
</comment>
<dbReference type="SMART" id="SM00936">
    <property type="entry name" value="PBP5_C"/>
    <property type="match status" value="1"/>
</dbReference>
<evidence type="ECO:0000256" key="12">
    <source>
        <dbReference type="ARBA" id="ARBA00034000"/>
    </source>
</evidence>
<dbReference type="Pfam" id="PF00768">
    <property type="entry name" value="Peptidase_S11"/>
    <property type="match status" value="1"/>
</dbReference>
<dbReference type="Gene3D" id="2.60.410.10">
    <property type="entry name" value="D-Ala-D-Ala carboxypeptidase, C-terminal domain"/>
    <property type="match status" value="1"/>
</dbReference>
<evidence type="ECO:0000256" key="11">
    <source>
        <dbReference type="ARBA" id="ARBA00023316"/>
    </source>
</evidence>
<evidence type="ECO:0000256" key="16">
    <source>
        <dbReference type="SAM" id="SignalP"/>
    </source>
</evidence>
<dbReference type="AlphaFoldDB" id="A0A154BUC2"/>
<evidence type="ECO:0000256" key="15">
    <source>
        <dbReference type="RuleBase" id="RU004016"/>
    </source>
</evidence>
<evidence type="ECO:0000256" key="1">
    <source>
        <dbReference type="ARBA" id="ARBA00003217"/>
    </source>
</evidence>
<evidence type="ECO:0000256" key="2">
    <source>
        <dbReference type="ARBA" id="ARBA00004752"/>
    </source>
</evidence>
<evidence type="ECO:0000256" key="5">
    <source>
        <dbReference type="ARBA" id="ARBA00022645"/>
    </source>
</evidence>
<feature type="binding site" evidence="14">
    <location>
        <position position="234"/>
    </location>
    <ligand>
        <name>substrate</name>
    </ligand>
</feature>
<keyword evidence="19" id="KW-1185">Reference proteome</keyword>
<keyword evidence="8" id="KW-0378">Hydrolase</keyword>
<gene>
    <name evidence="18" type="ORF">AXX12_05155</name>
</gene>
<keyword evidence="7 16" id="KW-0732">Signal</keyword>
<dbReference type="STRING" id="1794912.AXX12_05155"/>
<evidence type="ECO:0000313" key="18">
    <source>
        <dbReference type="EMBL" id="KYZ77497.1"/>
    </source>
</evidence>
<protein>
    <recommendedName>
        <fullName evidence="4">serine-type D-Ala-D-Ala carboxypeptidase</fullName>
        <ecNumber evidence="4">3.4.16.4</ecNumber>
    </recommendedName>
</protein>
<keyword evidence="9" id="KW-0133">Cell shape</keyword>
<evidence type="ECO:0000256" key="9">
    <source>
        <dbReference type="ARBA" id="ARBA00022960"/>
    </source>
</evidence>
<comment type="caution">
    <text evidence="18">The sequence shown here is derived from an EMBL/GenBank/DDBJ whole genome shotgun (WGS) entry which is preliminary data.</text>
</comment>
<proteinExistence type="inferred from homology"/>
<dbReference type="SUPFAM" id="SSF56601">
    <property type="entry name" value="beta-lactamase/transpeptidase-like"/>
    <property type="match status" value="1"/>
</dbReference>
<evidence type="ECO:0000256" key="4">
    <source>
        <dbReference type="ARBA" id="ARBA00012448"/>
    </source>
</evidence>
<name>A0A154BUC2_ANASB</name>